<dbReference type="Proteomes" id="UP000094336">
    <property type="component" value="Unassembled WGS sequence"/>
</dbReference>
<dbReference type="InterPro" id="IPR015943">
    <property type="entry name" value="WD40/YVTN_repeat-like_dom_sf"/>
</dbReference>
<keyword evidence="3 7" id="KW-0853">WD repeat</keyword>
<feature type="repeat" description="WD" evidence="7">
    <location>
        <begin position="832"/>
        <end position="849"/>
    </location>
</feature>
<dbReference type="GO" id="GO:0002130">
    <property type="term" value="P:wobble position ribose methylation"/>
    <property type="evidence" value="ECO:0007669"/>
    <property type="project" value="EnsemblFungi"/>
</dbReference>
<comment type="subcellular location">
    <subcellularLocation>
        <location evidence="1">Cytoplasm</location>
    </subcellularLocation>
</comment>
<dbReference type="GO" id="GO:0005768">
    <property type="term" value="C:endosome"/>
    <property type="evidence" value="ECO:0007669"/>
    <property type="project" value="EnsemblFungi"/>
</dbReference>
<dbReference type="InterPro" id="IPR001680">
    <property type="entry name" value="WD40_rpt"/>
</dbReference>
<dbReference type="InterPro" id="IPR019775">
    <property type="entry name" value="WD40_repeat_CS"/>
</dbReference>
<keyword evidence="9" id="KW-1185">Reference proteome</keyword>
<evidence type="ECO:0000256" key="4">
    <source>
        <dbReference type="ARBA" id="ARBA00022694"/>
    </source>
</evidence>
<reference evidence="9" key="1">
    <citation type="submission" date="2016-05" db="EMBL/GenBank/DDBJ databases">
        <title>Comparative genomics of biotechnologically important yeasts.</title>
        <authorList>
            <consortium name="DOE Joint Genome Institute"/>
            <person name="Riley R."/>
            <person name="Haridas S."/>
            <person name="Wolfe K.H."/>
            <person name="Lopes M.R."/>
            <person name="Hittinger C.T."/>
            <person name="Goker M."/>
            <person name="Salamov A."/>
            <person name="Wisecaver J."/>
            <person name="Long T.M."/>
            <person name="Aerts A.L."/>
            <person name="Barry K."/>
            <person name="Choi C."/>
            <person name="Clum A."/>
            <person name="Coughlan A.Y."/>
            <person name="Deshpande S."/>
            <person name="Douglass A.P."/>
            <person name="Hanson S.J."/>
            <person name="Klenk H.-P."/>
            <person name="Labutti K."/>
            <person name="Lapidus A."/>
            <person name="Lindquist E."/>
            <person name="Lipzen A."/>
            <person name="Meier-Kolthoff J.P."/>
            <person name="Ohm R.A."/>
            <person name="Otillar R.P."/>
            <person name="Pangilinan J."/>
            <person name="Peng Y."/>
            <person name="Rokas A."/>
            <person name="Rosa C.A."/>
            <person name="Scheuner C."/>
            <person name="Sibirny A.A."/>
            <person name="Slot J.C."/>
            <person name="Stielow J.B."/>
            <person name="Sun H."/>
            <person name="Kurtzman C.P."/>
            <person name="Blackwell M."/>
            <person name="Grigoriev I.V."/>
            <person name="Jeffries T.W."/>
        </authorList>
    </citation>
    <scope>NUCLEOTIDE SEQUENCE [LARGE SCALE GENOMIC DNA]</scope>
    <source>
        <strain evidence="9">NRRL Y-12698</strain>
    </source>
</reference>
<evidence type="ECO:0000256" key="7">
    <source>
        <dbReference type="PROSITE-ProRule" id="PRU00221"/>
    </source>
</evidence>
<name>A0A1E3QJV4_9ASCO</name>
<sequence length="1014" mass="112431">MSDVKPLLRAISHYGPITALKFNSHYLLAAFGCVLRVYNLDDNSLVFERQLLAKNKIHGITIDNDRVAVFGGRNVLFTDFATLLQYDPAQEVFQEKAVGDWIFSVEFSGGSALILTAHNVVLEVDLTSCAILHHHTCGEKSILYAGSIRVVEGKDPIVCAGTVMGGIQLWNMRTSELLHTLVGHEGSIFGCEISPDGARIVSCSDDRSIKIWDFETGKNIATGWGHGSRIWHLQFFDANHNYTKVFSCSEDLTVRVWTLDVAAGELACNETWDCHLGRHVWSGDVNEEKQIAASGGADGRLRLHLLKPYLSDGFSYNRESFSLAEIAEATGVEFFKKEILKQYVAMASGVLAVSSRGKFFLYNFEKWVFLFQDDKYAEFAILNCIETTDIATVTARSGDILLLKFKDGQIETRKEVQETNLEGAKIANVLSVNTDGKLVQMTDCPNPKYPYILRSIDQNLDVATTILSKPPQTFTTTLLTYDAINNWLIIGSRFVTFAVYDLNVSGTVEMADVFKRLCPGDTISAISVTESKKNAVILLVIVKDGQYLYVELTKADKFSLKILHKNILSKGFLEGSFHIGQDLFFYGFKSSHFYIWNETRQMEVFSEFCGGPKRQWRLVRTAEDAAHLHYKFIFTKADLVIRTFSIEKDTCAKLLTTGTNGREIRSVSVSPKLSGYRLMATASEDATIRLSKLTGTGAVENVWQLRAHVSGLQQVKFITDEYLMSSAAREEFFVWKITDRAGKVPLITDFAVVAPSSSNPDLRIMDFDTMPVCEGKALSGFVISTVYSDSTIKIFYFDIESKSFTLLVSDHYTTCCVWHVRFIFVKEVGRFYLLTGATDGHVAIWDITTNIIANFAYTACCKADFCLSVKELGGKVSQLGPLLVKQAIHQNGIKDLEIVSYGDKLVLVTGGDDNALGVSQISFTKGISFVTTQFLENAASSTITAVCQIDSTKLMVTSVDQYIRIWELNGDGSEVTLLDERYTTIADTGCATVTEFDGAKVGLIAGAGLSVWGL</sequence>
<dbReference type="SUPFAM" id="SSF82171">
    <property type="entry name" value="DPP6 N-terminal domain-like"/>
    <property type="match status" value="1"/>
</dbReference>
<dbReference type="EMBL" id="KV454437">
    <property type="protein sequence ID" value="ODQ77969.1"/>
    <property type="molecule type" value="Genomic_DNA"/>
</dbReference>
<gene>
    <name evidence="8" type="ORF">BABINDRAFT_163021</name>
</gene>
<accession>A0A1E3QJV4</accession>
<evidence type="ECO:0000313" key="8">
    <source>
        <dbReference type="EMBL" id="ODQ77969.1"/>
    </source>
</evidence>
<evidence type="ECO:0000256" key="5">
    <source>
        <dbReference type="ARBA" id="ARBA00022737"/>
    </source>
</evidence>
<evidence type="ECO:0000256" key="1">
    <source>
        <dbReference type="ARBA" id="ARBA00004496"/>
    </source>
</evidence>
<dbReference type="GO" id="GO:0032456">
    <property type="term" value="P:endocytic recycling"/>
    <property type="evidence" value="ECO:0007669"/>
    <property type="project" value="EnsemblFungi"/>
</dbReference>
<dbReference type="PANTHER" id="PTHR14344:SF3">
    <property type="entry name" value="WD REPEAT-CONTAINING PROTEIN 6"/>
    <property type="match status" value="1"/>
</dbReference>
<comment type="similarity">
    <text evidence="6">Belongs to the WD repeat WDR6 family.</text>
</comment>
<dbReference type="PROSITE" id="PS00678">
    <property type="entry name" value="WD_REPEATS_1"/>
    <property type="match status" value="1"/>
</dbReference>
<dbReference type="PROSITE" id="PS50294">
    <property type="entry name" value="WD_REPEATS_REGION"/>
    <property type="match status" value="1"/>
</dbReference>
<keyword evidence="4" id="KW-0819">tRNA processing</keyword>
<feature type="repeat" description="WD" evidence="7">
    <location>
        <begin position="181"/>
        <end position="222"/>
    </location>
</feature>
<dbReference type="SMART" id="SM00320">
    <property type="entry name" value="WD40"/>
    <property type="match status" value="9"/>
</dbReference>
<dbReference type="Pfam" id="PF00400">
    <property type="entry name" value="WD40"/>
    <property type="match status" value="2"/>
</dbReference>
<dbReference type="InterPro" id="IPR036322">
    <property type="entry name" value="WD40_repeat_dom_sf"/>
</dbReference>
<evidence type="ECO:0000256" key="6">
    <source>
        <dbReference type="ARBA" id="ARBA00038255"/>
    </source>
</evidence>
<dbReference type="PROSITE" id="PS51257">
    <property type="entry name" value="PROKAR_LIPOPROTEIN"/>
    <property type="match status" value="1"/>
</dbReference>
<evidence type="ECO:0000256" key="3">
    <source>
        <dbReference type="ARBA" id="ARBA00022574"/>
    </source>
</evidence>
<evidence type="ECO:0000256" key="2">
    <source>
        <dbReference type="ARBA" id="ARBA00022490"/>
    </source>
</evidence>
<protein>
    <submittedName>
        <fullName evidence="8">Uncharacterized protein</fullName>
    </submittedName>
</protein>
<dbReference type="InterPro" id="IPR051973">
    <property type="entry name" value="tRNA_Anticodon_Mtase-Reg"/>
</dbReference>
<dbReference type="PANTHER" id="PTHR14344">
    <property type="entry name" value="WD REPEAT PROTEIN"/>
    <property type="match status" value="1"/>
</dbReference>
<dbReference type="PROSITE" id="PS50082">
    <property type="entry name" value="WD_REPEATS_2"/>
    <property type="match status" value="2"/>
</dbReference>
<dbReference type="RefSeq" id="XP_018983297.1">
    <property type="nucleotide sequence ID" value="XM_019129674.1"/>
</dbReference>
<keyword evidence="5" id="KW-0677">Repeat</keyword>
<organism evidence="8 9">
    <name type="scientific">Babjeviella inositovora NRRL Y-12698</name>
    <dbReference type="NCBI Taxonomy" id="984486"/>
    <lineage>
        <taxon>Eukaryota</taxon>
        <taxon>Fungi</taxon>
        <taxon>Dikarya</taxon>
        <taxon>Ascomycota</taxon>
        <taxon>Saccharomycotina</taxon>
        <taxon>Pichiomycetes</taxon>
        <taxon>Serinales incertae sedis</taxon>
        <taxon>Babjeviella</taxon>
    </lineage>
</organism>
<feature type="non-terminal residue" evidence="8">
    <location>
        <position position="1014"/>
    </location>
</feature>
<dbReference type="Gene3D" id="2.130.10.10">
    <property type="entry name" value="YVTN repeat-like/Quinoprotein amine dehydrogenase"/>
    <property type="match status" value="3"/>
</dbReference>
<proteinExistence type="inferred from homology"/>
<keyword evidence="2" id="KW-0963">Cytoplasm</keyword>
<dbReference type="STRING" id="984486.A0A1E3QJV4"/>
<dbReference type="GO" id="GO:0030234">
    <property type="term" value="F:enzyme regulator activity"/>
    <property type="evidence" value="ECO:0007669"/>
    <property type="project" value="EnsemblFungi"/>
</dbReference>
<dbReference type="AlphaFoldDB" id="A0A1E3QJV4"/>
<dbReference type="SUPFAM" id="SSF50978">
    <property type="entry name" value="WD40 repeat-like"/>
    <property type="match status" value="1"/>
</dbReference>
<dbReference type="OrthoDB" id="66881at2759"/>
<dbReference type="GeneID" id="30147527"/>
<evidence type="ECO:0000313" key="9">
    <source>
        <dbReference type="Proteomes" id="UP000094336"/>
    </source>
</evidence>